<proteinExistence type="predicted"/>
<comment type="caution">
    <text evidence="1">The sequence shown here is derived from an EMBL/GenBank/DDBJ whole genome shotgun (WGS) entry which is preliminary data.</text>
</comment>
<dbReference type="RefSeq" id="WP_127766905.1">
    <property type="nucleotide sequence ID" value="NZ_SADE01000003.1"/>
</dbReference>
<dbReference type="OrthoDB" id="7354362at2"/>
<reference evidence="2" key="1">
    <citation type="submission" date="2019-01" db="EMBL/GenBank/DDBJ databases">
        <title>Gri0909 isolated from a small marine red alga.</title>
        <authorList>
            <person name="Kim J."/>
            <person name="Jeong S.E."/>
            <person name="Jeon C.O."/>
        </authorList>
    </citation>
    <scope>NUCLEOTIDE SEQUENCE [LARGE SCALE GENOMIC DNA]</scope>
    <source>
        <strain evidence="2">Gri0909</strain>
    </source>
</reference>
<organism evidence="1 2">
    <name type="scientific">Hwanghaeella grinnelliae</name>
    <dbReference type="NCBI Taxonomy" id="2500179"/>
    <lineage>
        <taxon>Bacteria</taxon>
        <taxon>Pseudomonadati</taxon>
        <taxon>Pseudomonadota</taxon>
        <taxon>Alphaproteobacteria</taxon>
        <taxon>Rhodospirillales</taxon>
        <taxon>Rhodospirillaceae</taxon>
        <taxon>Hwanghaeella</taxon>
    </lineage>
</organism>
<dbReference type="Proteomes" id="UP000287447">
    <property type="component" value="Unassembled WGS sequence"/>
</dbReference>
<evidence type="ECO:0000313" key="1">
    <source>
        <dbReference type="EMBL" id="RVU34768.1"/>
    </source>
</evidence>
<keyword evidence="2" id="KW-1185">Reference proteome</keyword>
<dbReference type="Pfam" id="PF07310">
    <property type="entry name" value="PAS_5"/>
    <property type="match status" value="1"/>
</dbReference>
<dbReference type="EMBL" id="SADE01000003">
    <property type="protein sequence ID" value="RVU34768.1"/>
    <property type="molecule type" value="Genomic_DNA"/>
</dbReference>
<sequence>MPTDGTERFEAYFGSEILRIVFRHWNEARGDRVMPSRNDIDPYRLGRALSNVWLYERGPDDEFSCRLSGELINRAHSQSIMKRPAREILGPDYDYPIRQRMNFVLDTPAVLFASTAAPADDRTVTRISLPLSDPAGRPTFTFGASEYLDPDRYIDRDAVLVGRADTVVVFSLPDFQRIASDKAP</sequence>
<dbReference type="InterPro" id="IPR009922">
    <property type="entry name" value="DUF1457"/>
</dbReference>
<protein>
    <submittedName>
        <fullName evidence="1">PAS domain-containing protein</fullName>
    </submittedName>
</protein>
<evidence type="ECO:0000313" key="2">
    <source>
        <dbReference type="Proteomes" id="UP000287447"/>
    </source>
</evidence>
<accession>A0A437QJU8</accession>
<gene>
    <name evidence="1" type="ORF">EOI86_18140</name>
</gene>
<dbReference type="AlphaFoldDB" id="A0A437QJU8"/>
<name>A0A437QJU8_9PROT</name>